<sequence>MVRIVAPAGTLAGFAGRWRGQNAKPSRAASVAGHGHPNPAVPTPPRARASSQLAPPARAPLTVRPPVAVPRLVLTVVIRA</sequence>
<organism evidence="2 3">
    <name type="scientific">Actinoplanes cyaneus</name>
    <dbReference type="NCBI Taxonomy" id="52696"/>
    <lineage>
        <taxon>Bacteria</taxon>
        <taxon>Bacillati</taxon>
        <taxon>Actinomycetota</taxon>
        <taxon>Actinomycetes</taxon>
        <taxon>Micromonosporales</taxon>
        <taxon>Micromonosporaceae</taxon>
        <taxon>Actinoplanes</taxon>
    </lineage>
</organism>
<evidence type="ECO:0000256" key="1">
    <source>
        <dbReference type="SAM" id="MobiDB-lite"/>
    </source>
</evidence>
<proteinExistence type="predicted"/>
<dbReference type="AlphaFoldDB" id="A0A919ILC3"/>
<protein>
    <submittedName>
        <fullName evidence="2">Uncharacterized protein</fullName>
    </submittedName>
</protein>
<name>A0A919ILC3_9ACTN</name>
<keyword evidence="3" id="KW-1185">Reference proteome</keyword>
<gene>
    <name evidence="2" type="ORF">Acy02nite_45970</name>
</gene>
<feature type="region of interest" description="Disordered" evidence="1">
    <location>
        <begin position="17"/>
        <end position="58"/>
    </location>
</feature>
<accession>A0A919ILC3</accession>
<reference evidence="2" key="1">
    <citation type="submission" date="2021-01" db="EMBL/GenBank/DDBJ databases">
        <title>Whole genome shotgun sequence of Actinoplanes cyaneus NBRC 14990.</title>
        <authorList>
            <person name="Komaki H."/>
            <person name="Tamura T."/>
        </authorList>
    </citation>
    <scope>NUCLEOTIDE SEQUENCE</scope>
    <source>
        <strain evidence="2">NBRC 14990</strain>
    </source>
</reference>
<evidence type="ECO:0000313" key="2">
    <source>
        <dbReference type="EMBL" id="GID66716.1"/>
    </source>
</evidence>
<dbReference type="Proteomes" id="UP000619479">
    <property type="component" value="Unassembled WGS sequence"/>
</dbReference>
<evidence type="ECO:0000313" key="3">
    <source>
        <dbReference type="Proteomes" id="UP000619479"/>
    </source>
</evidence>
<comment type="caution">
    <text evidence="2">The sequence shown here is derived from an EMBL/GenBank/DDBJ whole genome shotgun (WGS) entry which is preliminary data.</text>
</comment>
<dbReference type="EMBL" id="BOMH01000036">
    <property type="protein sequence ID" value="GID66716.1"/>
    <property type="molecule type" value="Genomic_DNA"/>
</dbReference>